<dbReference type="InterPro" id="IPR058245">
    <property type="entry name" value="NreC/VraR/RcsB-like_REC"/>
</dbReference>
<evidence type="ECO:0000256" key="3">
    <source>
        <dbReference type="PROSITE-ProRule" id="PRU00169"/>
    </source>
</evidence>
<evidence type="ECO:0000313" key="6">
    <source>
        <dbReference type="EMBL" id="CAJ0791981.1"/>
    </source>
</evidence>
<evidence type="ECO:0000259" key="5">
    <source>
        <dbReference type="PROSITE" id="PS50110"/>
    </source>
</evidence>
<dbReference type="InterPro" id="IPR016032">
    <property type="entry name" value="Sig_transdc_resp-reg_C-effctor"/>
</dbReference>
<evidence type="ECO:0000313" key="7">
    <source>
        <dbReference type="Proteomes" id="UP001189616"/>
    </source>
</evidence>
<keyword evidence="1 3" id="KW-0597">Phosphoprotein</keyword>
<keyword evidence="7" id="KW-1185">Reference proteome</keyword>
<keyword evidence="2" id="KW-0238">DNA-binding</keyword>
<proteinExistence type="predicted"/>
<dbReference type="InterPro" id="IPR039420">
    <property type="entry name" value="WalR-like"/>
</dbReference>
<dbReference type="PRINTS" id="PR00038">
    <property type="entry name" value="HTHLUXR"/>
</dbReference>
<dbReference type="PANTHER" id="PTHR43214:SF17">
    <property type="entry name" value="TRANSCRIPTIONAL REGULATORY PROTEIN RCSB"/>
    <property type="match status" value="1"/>
</dbReference>
<dbReference type="Gene3D" id="1.10.10.10">
    <property type="entry name" value="Winged helix-like DNA-binding domain superfamily/Winged helix DNA-binding domain"/>
    <property type="match status" value="1"/>
</dbReference>
<dbReference type="SUPFAM" id="SSF46894">
    <property type="entry name" value="C-terminal effector domain of the bipartite response regulators"/>
    <property type="match status" value="1"/>
</dbReference>
<dbReference type="Pfam" id="PF00072">
    <property type="entry name" value="Response_reg"/>
    <property type="match status" value="1"/>
</dbReference>
<dbReference type="InterPro" id="IPR036388">
    <property type="entry name" value="WH-like_DNA-bd_sf"/>
</dbReference>
<dbReference type="Pfam" id="PF00196">
    <property type="entry name" value="GerE"/>
    <property type="match status" value="1"/>
</dbReference>
<dbReference type="SUPFAM" id="SSF52172">
    <property type="entry name" value="CheY-like"/>
    <property type="match status" value="1"/>
</dbReference>
<comment type="caution">
    <text evidence="6">The sequence shown here is derived from an EMBL/GenBank/DDBJ whole genome shotgun (WGS) entry which is preliminary data.</text>
</comment>
<gene>
    <name evidence="6" type="primary">rcsB_1</name>
    <name evidence="6" type="ORF">LMG7141_02589</name>
</gene>
<dbReference type="RefSeq" id="WP_316658055.1">
    <property type="nucleotide sequence ID" value="NZ_CATYWO010000003.1"/>
</dbReference>
<dbReference type="SMART" id="SM00448">
    <property type="entry name" value="REC"/>
    <property type="match status" value="1"/>
</dbReference>
<organism evidence="6 7">
    <name type="scientific">Ralstonia condita</name>
    <dbReference type="NCBI Taxonomy" id="3058600"/>
    <lineage>
        <taxon>Bacteria</taxon>
        <taxon>Pseudomonadati</taxon>
        <taxon>Pseudomonadota</taxon>
        <taxon>Betaproteobacteria</taxon>
        <taxon>Burkholderiales</taxon>
        <taxon>Burkholderiaceae</taxon>
        <taxon>Ralstonia</taxon>
    </lineage>
</organism>
<evidence type="ECO:0000256" key="1">
    <source>
        <dbReference type="ARBA" id="ARBA00022553"/>
    </source>
</evidence>
<dbReference type="InterPro" id="IPR001789">
    <property type="entry name" value="Sig_transdc_resp-reg_receiver"/>
</dbReference>
<dbReference type="CDD" id="cd17535">
    <property type="entry name" value="REC_NarL-like"/>
    <property type="match status" value="1"/>
</dbReference>
<dbReference type="SMART" id="SM00421">
    <property type="entry name" value="HTH_LUXR"/>
    <property type="match status" value="1"/>
</dbReference>
<feature type="domain" description="HTH luxR-type" evidence="4">
    <location>
        <begin position="145"/>
        <end position="210"/>
    </location>
</feature>
<dbReference type="PROSITE" id="PS50043">
    <property type="entry name" value="HTH_LUXR_2"/>
    <property type="match status" value="1"/>
</dbReference>
<reference evidence="6 7" key="1">
    <citation type="submission" date="2023-07" db="EMBL/GenBank/DDBJ databases">
        <authorList>
            <person name="Peeters C."/>
        </authorList>
    </citation>
    <scope>NUCLEOTIDE SEQUENCE [LARGE SCALE GENOMIC DNA]</scope>
    <source>
        <strain evidence="6 7">LMG 7141</strain>
    </source>
</reference>
<evidence type="ECO:0000259" key="4">
    <source>
        <dbReference type="PROSITE" id="PS50043"/>
    </source>
</evidence>
<feature type="modified residue" description="4-aspartylphosphate" evidence="3">
    <location>
        <position position="57"/>
    </location>
</feature>
<protein>
    <submittedName>
        <fullName evidence="6">Transcriptional regulatory protein RcsB</fullName>
    </submittedName>
</protein>
<name>A0ABM9JFE5_9RALS</name>
<feature type="domain" description="Response regulatory" evidence="5">
    <location>
        <begin position="6"/>
        <end position="125"/>
    </location>
</feature>
<dbReference type="CDD" id="cd06170">
    <property type="entry name" value="LuxR_C_like"/>
    <property type="match status" value="1"/>
</dbReference>
<dbReference type="Proteomes" id="UP001189616">
    <property type="component" value="Unassembled WGS sequence"/>
</dbReference>
<evidence type="ECO:0000256" key="2">
    <source>
        <dbReference type="ARBA" id="ARBA00023125"/>
    </source>
</evidence>
<dbReference type="InterPro" id="IPR000792">
    <property type="entry name" value="Tscrpt_reg_LuxR_C"/>
</dbReference>
<accession>A0ABM9JFE5</accession>
<dbReference type="InterPro" id="IPR011006">
    <property type="entry name" value="CheY-like_superfamily"/>
</dbReference>
<dbReference type="Gene3D" id="3.40.50.2300">
    <property type="match status" value="1"/>
</dbReference>
<dbReference type="EMBL" id="CATYWO010000003">
    <property type="protein sequence ID" value="CAJ0791981.1"/>
    <property type="molecule type" value="Genomic_DNA"/>
</dbReference>
<dbReference type="PANTHER" id="PTHR43214">
    <property type="entry name" value="TWO-COMPONENT RESPONSE REGULATOR"/>
    <property type="match status" value="1"/>
</dbReference>
<dbReference type="PROSITE" id="PS50110">
    <property type="entry name" value="RESPONSE_REGULATORY"/>
    <property type="match status" value="1"/>
</dbReference>
<sequence>MPPFLSVVVADDHPVILIGLMAAIARFPQLRVVAQAHDGRELVHVLDHIGCDVIVTDFNLNGDPAYDGMQLLARVRKQHPAPAVVACTMVSNPALLRTMRQIGVAGFVSKRDELMHVGHAIHAAARGASYYSPRILEGAGFPINERDAPLVLSAREREVVRLYVSGMPVSEIARRFGSSVKTVSTQKAAALRKLGLARETELFQYVRASGVPFPR</sequence>